<comment type="caution">
    <text evidence="2">The sequence shown here is derived from an EMBL/GenBank/DDBJ whole genome shotgun (WGS) entry which is preliminary data.</text>
</comment>
<dbReference type="EMBL" id="SZPQ01000019">
    <property type="protein sequence ID" value="TKI05528.1"/>
    <property type="molecule type" value="Genomic_DNA"/>
</dbReference>
<sequence>MRRASMVGPPPPQLTDEGKTRNSGYVTMACSLNFQTGIVTVNGREGFALDWDITRNVKFDEPEIVVEQNNGHFNGGKQDGMATFEK</sequence>
<gene>
    <name evidence="2" type="ORF">FCN80_14240</name>
</gene>
<reference evidence="2 3" key="1">
    <citation type="submission" date="2019-04" db="EMBL/GenBank/DDBJ databases">
        <authorList>
            <person name="Li M."/>
            <person name="Gao C."/>
        </authorList>
    </citation>
    <scope>NUCLEOTIDE SEQUENCE [LARGE SCALE GENOMIC DNA]</scope>
    <source>
        <strain evidence="2 3">BGMRC 2031</strain>
    </source>
</reference>
<dbReference type="RefSeq" id="WP_136990817.1">
    <property type="nucleotide sequence ID" value="NZ_SZPQ01000019.1"/>
</dbReference>
<accession>A0ABY2SKM6</accession>
<organism evidence="2 3">
    <name type="scientific">Martelella alba</name>
    <dbReference type="NCBI Taxonomy" id="2590451"/>
    <lineage>
        <taxon>Bacteria</taxon>
        <taxon>Pseudomonadati</taxon>
        <taxon>Pseudomonadota</taxon>
        <taxon>Alphaproteobacteria</taxon>
        <taxon>Hyphomicrobiales</taxon>
        <taxon>Aurantimonadaceae</taxon>
        <taxon>Martelella</taxon>
    </lineage>
</organism>
<dbReference type="Proteomes" id="UP000305202">
    <property type="component" value="Unassembled WGS sequence"/>
</dbReference>
<feature type="region of interest" description="Disordered" evidence="1">
    <location>
        <begin position="1"/>
        <end position="21"/>
    </location>
</feature>
<keyword evidence="3" id="KW-1185">Reference proteome</keyword>
<proteinExistence type="predicted"/>
<evidence type="ECO:0000256" key="1">
    <source>
        <dbReference type="SAM" id="MobiDB-lite"/>
    </source>
</evidence>
<protein>
    <submittedName>
        <fullName evidence="2">Uncharacterized protein</fullName>
    </submittedName>
</protein>
<evidence type="ECO:0000313" key="2">
    <source>
        <dbReference type="EMBL" id="TKI05528.1"/>
    </source>
</evidence>
<evidence type="ECO:0000313" key="3">
    <source>
        <dbReference type="Proteomes" id="UP000305202"/>
    </source>
</evidence>
<name>A0ABY2SKM6_9HYPH</name>